<dbReference type="InterPro" id="IPR011333">
    <property type="entry name" value="SKP1/BTB/POZ_sf"/>
</dbReference>
<keyword evidence="2" id="KW-1185">Reference proteome</keyword>
<dbReference type="AlphaFoldDB" id="A0A074YPU3"/>
<reference evidence="1 2" key="1">
    <citation type="journal article" date="2014" name="BMC Genomics">
        <title>Genome sequencing of four Aureobasidium pullulans varieties: biotechnological potential, stress tolerance, and description of new species.</title>
        <authorList>
            <person name="Gostin Ar C."/>
            <person name="Ohm R.A."/>
            <person name="Kogej T."/>
            <person name="Sonjak S."/>
            <person name="Turk M."/>
            <person name="Zajc J."/>
            <person name="Zalar P."/>
            <person name="Grube M."/>
            <person name="Sun H."/>
            <person name="Han J."/>
            <person name="Sharma A."/>
            <person name="Chiniquy J."/>
            <person name="Ngan C.Y."/>
            <person name="Lipzen A."/>
            <person name="Barry K."/>
            <person name="Grigoriev I.V."/>
            <person name="Gunde-Cimerman N."/>
        </authorList>
    </citation>
    <scope>NUCLEOTIDE SEQUENCE [LARGE SCALE GENOMIC DNA]</scope>
    <source>
        <strain evidence="1 2">EXF-2481</strain>
    </source>
</reference>
<name>A0A074YPU3_AURSE</name>
<protein>
    <recommendedName>
        <fullName evidence="3">BTB domain-containing protein</fullName>
    </recommendedName>
</protein>
<proteinExistence type="predicted"/>
<dbReference type="GeneID" id="25363271"/>
<gene>
    <name evidence="1" type="ORF">AUEXF2481DRAFT_26529</name>
</gene>
<accession>A0A074YPU3</accession>
<sequence>MESFNFEDHPKEAVYAFNSASIRVLAEDFAWYERARRNRTTDFGAQQIVRSIMTETVDLYNDNETADQALIDAIAEYCVTRYGEIEFLVDSCKIKEVRICDWEERYYTAHYNCTTKEPKRDILVAKMSLVEVDLEPELCSTFTINTSKFKPPISYLNETATDYTTAPALISYHDETVTDCAPKCPPISCRLNEELAPPPQPATYLDEISTGALLKFDGKARLSHKKYLISSSKAFEAAFSSDWTSAAIHSYDIQGYSKEAVDIMLHCIAYKHVDRPFLKHSWNTLSTTTLDIMADDVDFCLEVFLLADEHDINELRRDAVHNINKYKEQALERNDDAVADTILDMVVNSCEENALENIYLLDELAEYSGQQNKDHSDLFDLVQTTFKCDRGYGMDEWECKTENPKYMVLVAKVNEAKSMYEDIARDDRDD</sequence>
<dbReference type="RefSeq" id="XP_013346696.1">
    <property type="nucleotide sequence ID" value="XM_013491242.1"/>
</dbReference>
<dbReference type="InParanoid" id="A0A074YPU3"/>
<evidence type="ECO:0000313" key="1">
    <source>
        <dbReference type="EMBL" id="KEQ98134.1"/>
    </source>
</evidence>
<evidence type="ECO:0000313" key="2">
    <source>
        <dbReference type="Proteomes" id="UP000030641"/>
    </source>
</evidence>
<evidence type="ECO:0008006" key="3">
    <source>
        <dbReference type="Google" id="ProtNLM"/>
    </source>
</evidence>
<organism evidence="1 2">
    <name type="scientific">Aureobasidium subglaciale (strain EXF-2481)</name>
    <name type="common">Aureobasidium pullulans var. subglaciale</name>
    <dbReference type="NCBI Taxonomy" id="1043005"/>
    <lineage>
        <taxon>Eukaryota</taxon>
        <taxon>Fungi</taxon>
        <taxon>Dikarya</taxon>
        <taxon>Ascomycota</taxon>
        <taxon>Pezizomycotina</taxon>
        <taxon>Dothideomycetes</taxon>
        <taxon>Dothideomycetidae</taxon>
        <taxon>Dothideales</taxon>
        <taxon>Saccotheciaceae</taxon>
        <taxon>Aureobasidium</taxon>
    </lineage>
</organism>
<dbReference type="Proteomes" id="UP000030641">
    <property type="component" value="Unassembled WGS sequence"/>
</dbReference>
<dbReference type="EMBL" id="KL584752">
    <property type="protein sequence ID" value="KEQ98134.1"/>
    <property type="molecule type" value="Genomic_DNA"/>
</dbReference>
<dbReference type="Gene3D" id="3.30.710.10">
    <property type="entry name" value="Potassium Channel Kv1.1, Chain A"/>
    <property type="match status" value="1"/>
</dbReference>
<dbReference type="OrthoDB" id="3931133at2759"/>
<dbReference type="SUPFAM" id="SSF54695">
    <property type="entry name" value="POZ domain"/>
    <property type="match status" value="1"/>
</dbReference>
<dbReference type="HOGENOM" id="CLU_637745_0_0_1"/>